<dbReference type="AlphaFoldDB" id="A0A5B8W4J7"/>
<reference evidence="1 2" key="1">
    <citation type="journal article" date="2013" name="J. Microbiol.">
        <title>Mucilaginibacter ginsenosidivorax sp. nov., with ginsenoside converting activity isolated from sediment.</title>
        <authorList>
            <person name="Kim J.K."/>
            <person name="Choi T.E."/>
            <person name="Liu Q.M."/>
            <person name="Park H.Y."/>
            <person name="Yi T.H."/>
            <person name="Yoon M.H."/>
            <person name="Kim S.C."/>
            <person name="Im W.T."/>
        </authorList>
    </citation>
    <scope>NUCLEOTIDE SEQUENCE [LARGE SCALE GENOMIC DNA]</scope>
    <source>
        <strain evidence="1 2">KHI28</strain>
    </source>
</reference>
<keyword evidence="2" id="KW-1185">Reference proteome</keyword>
<dbReference type="EMBL" id="CP042437">
    <property type="protein sequence ID" value="QEC78663.1"/>
    <property type="molecule type" value="Genomic_DNA"/>
</dbReference>
<gene>
    <name evidence="1" type="ORF">FSB76_22945</name>
</gene>
<evidence type="ECO:0000313" key="2">
    <source>
        <dbReference type="Proteomes" id="UP000321362"/>
    </source>
</evidence>
<name>A0A5B8W4J7_9SPHI</name>
<accession>A0A5B8W4J7</accession>
<evidence type="ECO:0000313" key="1">
    <source>
        <dbReference type="EMBL" id="QEC78663.1"/>
    </source>
</evidence>
<dbReference type="RefSeq" id="WP_147057517.1">
    <property type="nucleotide sequence ID" value="NZ_CP042437.1"/>
</dbReference>
<dbReference type="InterPro" id="IPR014449">
    <property type="entry name" value="UCP007050_HI0931"/>
</dbReference>
<dbReference type="Proteomes" id="UP000321362">
    <property type="component" value="Chromosome"/>
</dbReference>
<dbReference type="KEGG" id="mgk:FSB76_22945"/>
<dbReference type="Pfam" id="PF10008">
    <property type="entry name" value="DUF2251"/>
    <property type="match status" value="1"/>
</dbReference>
<dbReference type="OrthoDB" id="5679620at2"/>
<sequence length="135" mass="15208">MILEVEEEFIVGEDTFLDSVVPDSSHGVVFEDNLTTGYFYAIGKMPGQAILDAVHIYNVADVTDNDIPCNIKIAWTDDWQLASLLINNYCHAIFDFKNKVGYSRNAFPPSSGKWKTDNERTVLTDELIDKLLMGK</sequence>
<organism evidence="1 2">
    <name type="scientific">Mucilaginibacter ginsenosidivorax</name>
    <dbReference type="NCBI Taxonomy" id="862126"/>
    <lineage>
        <taxon>Bacteria</taxon>
        <taxon>Pseudomonadati</taxon>
        <taxon>Bacteroidota</taxon>
        <taxon>Sphingobacteriia</taxon>
        <taxon>Sphingobacteriales</taxon>
        <taxon>Sphingobacteriaceae</taxon>
        <taxon>Mucilaginibacter</taxon>
    </lineage>
</organism>
<proteinExistence type="predicted"/>
<protein>
    <submittedName>
        <fullName evidence="1">DUF2251 domain-containing protein</fullName>
    </submittedName>
</protein>